<comment type="caution">
    <text evidence="2">The sequence shown here is derived from an EMBL/GenBank/DDBJ whole genome shotgun (WGS) entry which is preliminary data.</text>
</comment>
<gene>
    <name evidence="2" type="ORF">BELL_0163g00140</name>
</gene>
<keyword evidence="3" id="KW-1185">Reference proteome</keyword>
<evidence type="ECO:0000313" key="2">
    <source>
        <dbReference type="EMBL" id="TGO76306.1"/>
    </source>
</evidence>
<protein>
    <submittedName>
        <fullName evidence="2">Uncharacterized protein</fullName>
    </submittedName>
</protein>
<evidence type="ECO:0000256" key="1">
    <source>
        <dbReference type="SAM" id="MobiDB-lite"/>
    </source>
</evidence>
<organism evidence="2 3">
    <name type="scientific">Botrytis elliptica</name>
    <dbReference type="NCBI Taxonomy" id="278938"/>
    <lineage>
        <taxon>Eukaryota</taxon>
        <taxon>Fungi</taxon>
        <taxon>Dikarya</taxon>
        <taxon>Ascomycota</taxon>
        <taxon>Pezizomycotina</taxon>
        <taxon>Leotiomycetes</taxon>
        <taxon>Helotiales</taxon>
        <taxon>Sclerotiniaceae</taxon>
        <taxon>Botrytis</taxon>
    </lineage>
</organism>
<proteinExistence type="predicted"/>
<dbReference type="AlphaFoldDB" id="A0A4Z1JS46"/>
<feature type="compositionally biased region" description="Polar residues" evidence="1">
    <location>
        <begin position="35"/>
        <end position="52"/>
    </location>
</feature>
<feature type="region of interest" description="Disordered" evidence="1">
    <location>
        <begin position="19"/>
        <end position="58"/>
    </location>
</feature>
<reference evidence="2 3" key="1">
    <citation type="submission" date="2017-12" db="EMBL/GenBank/DDBJ databases">
        <title>Comparative genomics of Botrytis spp.</title>
        <authorList>
            <person name="Valero-Jimenez C.A."/>
            <person name="Tapia P."/>
            <person name="Veloso J."/>
            <person name="Silva-Moreno E."/>
            <person name="Staats M."/>
            <person name="Valdes J.H."/>
            <person name="Van Kan J.A.L."/>
        </authorList>
    </citation>
    <scope>NUCLEOTIDE SEQUENCE [LARGE SCALE GENOMIC DNA]</scope>
    <source>
        <strain evidence="2 3">Be9601</strain>
    </source>
</reference>
<evidence type="ECO:0000313" key="3">
    <source>
        <dbReference type="Proteomes" id="UP000297229"/>
    </source>
</evidence>
<dbReference type="STRING" id="278938.A0A4Z1JS46"/>
<dbReference type="Proteomes" id="UP000297229">
    <property type="component" value="Unassembled WGS sequence"/>
</dbReference>
<name>A0A4Z1JS46_9HELO</name>
<sequence length="379" mass="40629">MGINLQTTSALPIIITTAGTSGSSSTPCSETNSSVVSTRLSKSDDSSQTTDNLVAPSGKTGLSIIPTSISTSESASPSTYIKSTTFVSSTSSSTLSSPKPSETCISSVLQSSNSISVAIFPTSTPKQTCNSGSNKFMARDDMMNQVNKFCQEAAKQGTQDKDSGSILRTYNQGGHYEVDLEIDWPPGIDIMHDLKNYCSNNMTSLMDTCDSDAARNPLNWKTGGTLQVDIVTYRITPQVNQNYTAGKCWFHLEGFKSFPGPSNEHVIFEVHIRNITDGIGNDIPVMGSGEDGSKNITKVAGDGNPYVFNTTLPFPIVITPELNGNPSDYIQFVYGTQSWTTSVNSGMPNCSVGGWANPETSLGAISVRANRNMDCYFYC</sequence>
<dbReference type="Pfam" id="PF18647">
    <property type="entry name" value="Fungal_lectin_2"/>
    <property type="match status" value="1"/>
</dbReference>
<dbReference type="EMBL" id="PQXM01000162">
    <property type="protein sequence ID" value="TGO76306.1"/>
    <property type="molecule type" value="Genomic_DNA"/>
</dbReference>
<accession>A0A4Z1JS46</accession>
<feature type="compositionally biased region" description="Low complexity" evidence="1">
    <location>
        <begin position="19"/>
        <end position="34"/>
    </location>
</feature>